<dbReference type="Proteomes" id="UP000245884">
    <property type="component" value="Unassembled WGS sequence"/>
</dbReference>
<evidence type="ECO:0000313" key="2">
    <source>
        <dbReference type="EMBL" id="PWN30084.1"/>
    </source>
</evidence>
<dbReference type="AlphaFoldDB" id="A0A316UYL5"/>
<evidence type="ECO:0000313" key="3">
    <source>
        <dbReference type="Proteomes" id="UP000245884"/>
    </source>
</evidence>
<dbReference type="STRING" id="1569628.A0A316UYL5"/>
<dbReference type="GeneID" id="37026743"/>
<accession>A0A316UYL5</accession>
<evidence type="ECO:0000256" key="1">
    <source>
        <dbReference type="SAM" id="MobiDB-lite"/>
    </source>
</evidence>
<dbReference type="OrthoDB" id="2335338at2759"/>
<proteinExistence type="predicted"/>
<organism evidence="2 3">
    <name type="scientific">Jaminaea rosea</name>
    <dbReference type="NCBI Taxonomy" id="1569628"/>
    <lineage>
        <taxon>Eukaryota</taxon>
        <taxon>Fungi</taxon>
        <taxon>Dikarya</taxon>
        <taxon>Basidiomycota</taxon>
        <taxon>Ustilaginomycotina</taxon>
        <taxon>Exobasidiomycetes</taxon>
        <taxon>Microstromatales</taxon>
        <taxon>Microstromatales incertae sedis</taxon>
        <taxon>Jaminaea</taxon>
    </lineage>
</organism>
<evidence type="ECO:0008006" key="4">
    <source>
        <dbReference type="Google" id="ProtNLM"/>
    </source>
</evidence>
<feature type="compositionally biased region" description="Gly residues" evidence="1">
    <location>
        <begin position="100"/>
        <end position="123"/>
    </location>
</feature>
<name>A0A316UYL5_9BASI</name>
<dbReference type="RefSeq" id="XP_025364696.1">
    <property type="nucleotide sequence ID" value="XM_025504920.1"/>
</dbReference>
<feature type="region of interest" description="Disordered" evidence="1">
    <location>
        <begin position="1"/>
        <end position="24"/>
    </location>
</feature>
<dbReference type="EMBL" id="KZ819662">
    <property type="protein sequence ID" value="PWN30084.1"/>
    <property type="molecule type" value="Genomic_DNA"/>
</dbReference>
<sequence length="123" mass="12806">MPDLASLMVSSVTPRTEPGSPIDADLLPSLARSRPQNNPQMAAMAQQMMQNGGLEQLMQNPMLRRMAENMGSGGGMPDMSQLGALMQDPQMRQLAQQFAGGMGRGGGQGGQGGQGGNPGNMFG</sequence>
<feature type="region of interest" description="Disordered" evidence="1">
    <location>
        <begin position="99"/>
        <end position="123"/>
    </location>
</feature>
<gene>
    <name evidence="2" type="ORF">BDZ90DRAFT_229113</name>
</gene>
<reference evidence="2 3" key="1">
    <citation type="journal article" date="2018" name="Mol. Biol. Evol.">
        <title>Broad Genomic Sampling Reveals a Smut Pathogenic Ancestry of the Fungal Clade Ustilaginomycotina.</title>
        <authorList>
            <person name="Kijpornyongpan T."/>
            <person name="Mondo S.J."/>
            <person name="Barry K."/>
            <person name="Sandor L."/>
            <person name="Lee J."/>
            <person name="Lipzen A."/>
            <person name="Pangilinan J."/>
            <person name="LaButti K."/>
            <person name="Hainaut M."/>
            <person name="Henrissat B."/>
            <person name="Grigoriev I.V."/>
            <person name="Spatafora J.W."/>
            <person name="Aime M.C."/>
        </authorList>
    </citation>
    <scope>NUCLEOTIDE SEQUENCE [LARGE SCALE GENOMIC DNA]</scope>
    <source>
        <strain evidence="2 3">MCA 5214</strain>
    </source>
</reference>
<protein>
    <recommendedName>
        <fullName evidence="4">STI1 domain-containing protein</fullName>
    </recommendedName>
</protein>
<keyword evidence="3" id="KW-1185">Reference proteome</keyword>